<dbReference type="Proteomes" id="UP001642483">
    <property type="component" value="Unassembled WGS sequence"/>
</dbReference>
<sequence length="459" mass="51429">MAEHVICITANAGLPLLTRSKPGCPPMTFPFIGSLYGVHMFGSNQGASLQSTVTVHHRVVWKTYHESIVLIVVAPNEDRKSKNQPVTNRRESDSALELQQSSRNLTSTVPDDHLFRLADNIFNALVMLIGIDDLVKFRSIDHLKKALKSSYHIIDSFLESDTVMKKNENCPLFGDLTQCVDVAVNTEAKFLEKEHLQEFAKAAGSKYGCLVVDGRLLCATESWWLLDGQELALLSRLISLFPPSVTASDIPVFLPNVSPAIPHRLVMLTLIVRPRGGVRVCVLCGPEPSLMEIKERFVQSFWGPVTNNLQRCCTPTSIPDATASLLPSDLLAFLLVDIEINRCLSYFTPPGGKEIVNRRKQQKSTSDYEPSWLYDKLVEFYKCVVGTSFPFPENEDDTSHDSTPHAGIAHYRCLRRHKCFALVKSQYQLFALYSKETPTYAMQGLTERILKVLSKDDLL</sequence>
<dbReference type="PANTHER" id="PTHR13559">
    <property type="entry name" value="INTRACELLULAR TRAFFIC PROTEIN-RELATED"/>
    <property type="match status" value="1"/>
</dbReference>
<dbReference type="InterPro" id="IPR026069">
    <property type="entry name" value="Fuzzy"/>
</dbReference>
<dbReference type="InterPro" id="IPR043970">
    <property type="entry name" value="FUZ/MON1/HPS1_longin_3"/>
</dbReference>
<dbReference type="PANTHER" id="PTHR13559:SF1">
    <property type="entry name" value="PROTEIN FUZZY HOMOLOG"/>
    <property type="match status" value="1"/>
</dbReference>
<dbReference type="Pfam" id="PF19037">
    <property type="entry name" value="Fuz_longin_2"/>
    <property type="match status" value="1"/>
</dbReference>
<evidence type="ECO:0000313" key="9">
    <source>
        <dbReference type="EMBL" id="CAK8691638.1"/>
    </source>
</evidence>
<proteinExistence type="inferred from homology"/>
<evidence type="ECO:0000259" key="7">
    <source>
        <dbReference type="Pfam" id="PF19037"/>
    </source>
</evidence>
<protein>
    <recommendedName>
        <fullName evidence="11">Fuzzy</fullName>
    </recommendedName>
</protein>
<evidence type="ECO:0000256" key="5">
    <source>
        <dbReference type="SAM" id="MobiDB-lite"/>
    </source>
</evidence>
<keyword evidence="4" id="KW-0206">Cytoskeleton</keyword>
<dbReference type="InterPro" id="IPR043971">
    <property type="entry name" value="FUZ/MON1/HPS1_longin_2"/>
</dbReference>
<evidence type="ECO:0008006" key="11">
    <source>
        <dbReference type="Google" id="ProtNLM"/>
    </source>
</evidence>
<dbReference type="Pfam" id="PF19036">
    <property type="entry name" value="Fuz_longin_1"/>
    <property type="match status" value="1"/>
</dbReference>
<comment type="subcellular location">
    <subcellularLocation>
        <location evidence="1">Cytoplasm</location>
        <location evidence="1">Cytoskeleton</location>
    </subcellularLocation>
</comment>
<evidence type="ECO:0000259" key="6">
    <source>
        <dbReference type="Pfam" id="PF19036"/>
    </source>
</evidence>
<dbReference type="InterPro" id="IPR043972">
    <property type="entry name" value="FUZ/MON1/HPS1_longin_1"/>
</dbReference>
<feature type="domain" description="FUZ/MON1/HPS1 first Longin" evidence="6">
    <location>
        <begin position="4"/>
        <end position="77"/>
    </location>
</feature>
<evidence type="ECO:0000256" key="3">
    <source>
        <dbReference type="ARBA" id="ARBA00022490"/>
    </source>
</evidence>
<feature type="region of interest" description="Disordered" evidence="5">
    <location>
        <begin position="80"/>
        <end position="102"/>
    </location>
</feature>
<dbReference type="Pfam" id="PF19038">
    <property type="entry name" value="Fuz_longin_3"/>
    <property type="match status" value="1"/>
</dbReference>
<feature type="domain" description="FUZ/MON1/HPS1 second Longin" evidence="7">
    <location>
        <begin position="205"/>
        <end position="295"/>
    </location>
</feature>
<name>A0ABP0GKW3_CLALP</name>
<reference evidence="9 10" key="1">
    <citation type="submission" date="2024-02" db="EMBL/GenBank/DDBJ databases">
        <authorList>
            <person name="Daric V."/>
            <person name="Darras S."/>
        </authorList>
    </citation>
    <scope>NUCLEOTIDE SEQUENCE [LARGE SCALE GENOMIC DNA]</scope>
</reference>
<feature type="domain" description="FUZ/MON1/HPS1 third Longin" evidence="8">
    <location>
        <begin position="330"/>
        <end position="456"/>
    </location>
</feature>
<evidence type="ECO:0000313" key="10">
    <source>
        <dbReference type="Proteomes" id="UP001642483"/>
    </source>
</evidence>
<evidence type="ECO:0000259" key="8">
    <source>
        <dbReference type="Pfam" id="PF19038"/>
    </source>
</evidence>
<keyword evidence="3" id="KW-0963">Cytoplasm</keyword>
<comment type="caution">
    <text evidence="9">The sequence shown here is derived from an EMBL/GenBank/DDBJ whole genome shotgun (WGS) entry which is preliminary data.</text>
</comment>
<comment type="similarity">
    <text evidence="2">Belongs to the fuzzy family.</text>
</comment>
<organism evidence="9 10">
    <name type="scientific">Clavelina lepadiformis</name>
    <name type="common">Light-bulb sea squirt</name>
    <name type="synonym">Ascidia lepadiformis</name>
    <dbReference type="NCBI Taxonomy" id="159417"/>
    <lineage>
        <taxon>Eukaryota</taxon>
        <taxon>Metazoa</taxon>
        <taxon>Chordata</taxon>
        <taxon>Tunicata</taxon>
        <taxon>Ascidiacea</taxon>
        <taxon>Aplousobranchia</taxon>
        <taxon>Clavelinidae</taxon>
        <taxon>Clavelina</taxon>
    </lineage>
</organism>
<evidence type="ECO:0000256" key="4">
    <source>
        <dbReference type="ARBA" id="ARBA00023212"/>
    </source>
</evidence>
<evidence type="ECO:0000256" key="1">
    <source>
        <dbReference type="ARBA" id="ARBA00004245"/>
    </source>
</evidence>
<keyword evidence="10" id="KW-1185">Reference proteome</keyword>
<gene>
    <name evidence="9" type="ORF">CVLEPA_LOCUS24401</name>
</gene>
<dbReference type="EMBL" id="CAWYQH010000119">
    <property type="protein sequence ID" value="CAK8691638.1"/>
    <property type="molecule type" value="Genomic_DNA"/>
</dbReference>
<evidence type="ECO:0000256" key="2">
    <source>
        <dbReference type="ARBA" id="ARBA00008550"/>
    </source>
</evidence>
<accession>A0ABP0GKW3</accession>